<proteinExistence type="predicted"/>
<name>A0A1D6QNI6_MAIZE</name>
<dbReference type="PaxDb" id="4577-GRMZM2G167126_P01"/>
<protein>
    <submittedName>
        <fullName evidence="1">Uncharacterized protein</fullName>
    </submittedName>
</protein>
<reference evidence="1" key="1">
    <citation type="submission" date="2015-12" db="EMBL/GenBank/DDBJ databases">
        <title>Update maize B73 reference genome by single molecule sequencing technologies.</title>
        <authorList>
            <consortium name="Maize Genome Sequencing Project"/>
            <person name="Ware D."/>
        </authorList>
    </citation>
    <scope>NUCLEOTIDE SEQUENCE</scope>
    <source>
        <tissue evidence="1">Seedling</tissue>
    </source>
</reference>
<dbReference type="InParanoid" id="A0A1D6QNI6"/>
<sequence length="103" mass="11280">MSPAAPQHKLREAIAMVDEVGPPEKPAMEPAPAAKQIMVPEKPEEMLRAQHMLTTLVDEVRPPEKPEETPENTSAVDQMGLMERGAFAASWLAKGILTYIHPA</sequence>
<dbReference type="SMR" id="A0A1D6QNI6"/>
<gene>
    <name evidence="1" type="ORF">ZEAMMB73_Zm00001d053266</name>
</gene>
<evidence type="ECO:0000313" key="1">
    <source>
        <dbReference type="EMBL" id="AQK59141.1"/>
    </source>
</evidence>
<dbReference type="AlphaFoldDB" id="A0A1D6QNI6"/>
<dbReference type="EMBL" id="CM000780">
    <property type="protein sequence ID" value="AQK59141.1"/>
    <property type="molecule type" value="Genomic_DNA"/>
</dbReference>
<organism evidence="1">
    <name type="scientific">Zea mays</name>
    <name type="common">Maize</name>
    <dbReference type="NCBI Taxonomy" id="4577"/>
    <lineage>
        <taxon>Eukaryota</taxon>
        <taxon>Viridiplantae</taxon>
        <taxon>Streptophyta</taxon>
        <taxon>Embryophyta</taxon>
        <taxon>Tracheophyta</taxon>
        <taxon>Spermatophyta</taxon>
        <taxon>Magnoliopsida</taxon>
        <taxon>Liliopsida</taxon>
        <taxon>Poales</taxon>
        <taxon>Poaceae</taxon>
        <taxon>PACMAD clade</taxon>
        <taxon>Panicoideae</taxon>
        <taxon>Andropogonodae</taxon>
        <taxon>Andropogoneae</taxon>
        <taxon>Tripsacinae</taxon>
        <taxon>Zea</taxon>
    </lineage>
</organism>
<accession>A0A1D6QNI6</accession>